<evidence type="ECO:0000313" key="1">
    <source>
        <dbReference type="EMBL" id="EXB75611.1"/>
    </source>
</evidence>
<evidence type="ECO:0000313" key="2">
    <source>
        <dbReference type="Proteomes" id="UP000030645"/>
    </source>
</evidence>
<protein>
    <submittedName>
        <fullName evidence="1">Uncharacterized protein</fullName>
    </submittedName>
</protein>
<accession>W9R7Z4</accession>
<keyword evidence="2" id="KW-1185">Reference proteome</keyword>
<reference evidence="2" key="1">
    <citation type="submission" date="2013-01" db="EMBL/GenBank/DDBJ databases">
        <title>Draft Genome Sequence of a Mulberry Tree, Morus notabilis C.K. Schneid.</title>
        <authorList>
            <person name="He N."/>
            <person name="Zhao S."/>
        </authorList>
    </citation>
    <scope>NUCLEOTIDE SEQUENCE</scope>
</reference>
<dbReference type="Proteomes" id="UP000030645">
    <property type="component" value="Unassembled WGS sequence"/>
</dbReference>
<organism evidence="1 2">
    <name type="scientific">Morus notabilis</name>
    <dbReference type="NCBI Taxonomy" id="981085"/>
    <lineage>
        <taxon>Eukaryota</taxon>
        <taxon>Viridiplantae</taxon>
        <taxon>Streptophyta</taxon>
        <taxon>Embryophyta</taxon>
        <taxon>Tracheophyta</taxon>
        <taxon>Spermatophyta</taxon>
        <taxon>Magnoliopsida</taxon>
        <taxon>eudicotyledons</taxon>
        <taxon>Gunneridae</taxon>
        <taxon>Pentapetalae</taxon>
        <taxon>rosids</taxon>
        <taxon>fabids</taxon>
        <taxon>Rosales</taxon>
        <taxon>Moraceae</taxon>
        <taxon>Moreae</taxon>
        <taxon>Morus</taxon>
    </lineage>
</organism>
<dbReference type="EMBL" id="KE344683">
    <property type="protein sequence ID" value="EXB75611.1"/>
    <property type="molecule type" value="Genomic_DNA"/>
</dbReference>
<sequence>MEGRSILDFVKTGLWKEDRRHVKRSSYAKLVSVDLIACEARFDYLSAAASYRLARCRVADSSFSVSKSQITDISINLARSLSKTTSFLEGLHDTSIWIQIVGEESNQSFRAPIDDTQVKCAKQAGAFACLLDEDVSRILVLVISLTSNSCHRVQYYLEI</sequence>
<name>W9R7Z4_9ROSA</name>
<proteinExistence type="predicted"/>
<gene>
    <name evidence="1" type="ORF">L484_026087</name>
</gene>
<dbReference type="STRING" id="981085.W9R7Z4"/>
<dbReference type="AlphaFoldDB" id="W9R7Z4"/>